<dbReference type="RefSeq" id="YP_010099333.1">
    <property type="nucleotide sequence ID" value="NC_055776.1"/>
</dbReference>
<evidence type="ECO:0000313" key="1">
    <source>
        <dbReference type="EMBL" id="AYR02897.1"/>
    </source>
</evidence>
<sequence length="83" mass="9143">MTDHTTRLADRVLDEVLDADERSTIVARVVDPVTGSQLVVCHTEHGAEFRIINPDGGSYYIISDTAHDLHNVVSGIRMIVGDR</sequence>
<proteinExistence type="predicted"/>
<protein>
    <submittedName>
        <fullName evidence="1">Uncharacterized protein</fullName>
    </submittedName>
</protein>
<keyword evidence="2" id="KW-1185">Reference proteome</keyword>
<name>A0A3G3M9W8_9CAUD</name>
<evidence type="ECO:0000313" key="2">
    <source>
        <dbReference type="Proteomes" id="UP000273369"/>
    </source>
</evidence>
<dbReference type="Proteomes" id="UP000273369">
    <property type="component" value="Segment"/>
</dbReference>
<organism evidence="1 2">
    <name type="scientific">Gordonia phage Geodirt</name>
    <dbReference type="NCBI Taxonomy" id="2483670"/>
    <lineage>
        <taxon>Viruses</taxon>
        <taxon>Duplodnaviria</taxon>
        <taxon>Heunggongvirae</taxon>
        <taxon>Uroviricota</taxon>
        <taxon>Caudoviricetes</taxon>
        <taxon>Stackebrandtviridae</taxon>
        <taxon>Schenleyvirinae</taxon>
        <taxon>Vividuovirus</taxon>
        <taxon>Vividuovirus geodirt</taxon>
    </lineage>
</organism>
<reference evidence="1 2" key="1">
    <citation type="submission" date="2018-09" db="EMBL/GenBank/DDBJ databases">
        <authorList>
            <person name="Pope W.H."/>
            <person name="Garlena R.A."/>
            <person name="Russell D.A."/>
            <person name="Jacobs-Sera D."/>
            <person name="Hatfull G.F."/>
        </authorList>
    </citation>
    <scope>NUCLEOTIDE SEQUENCE [LARGE SCALE GENOMIC DNA]</scope>
</reference>
<dbReference type="GeneID" id="65117020"/>
<accession>A0A3G3M9W8</accession>
<dbReference type="EMBL" id="MH976512">
    <property type="protein sequence ID" value="AYR02897.1"/>
    <property type="molecule type" value="Genomic_DNA"/>
</dbReference>
<gene>
    <name evidence="1" type="primary">3</name>
    <name evidence="1" type="ORF">SEA_GEODIRT_3</name>
</gene>
<dbReference type="KEGG" id="vg:65117020"/>